<sequence length="319" mass="36143">MHLQETPRRSATVPKRSWHRRRLSRESPACAPTRYNVRHRVRVSYRRPDGLSTVICFLGVSCRYQDGLGIVTDCLRVSCMCTGGLGDCLAQSGILLLVPRRSWHHRRLSGSVLQVCRRSWRLAPWHTVLESHAGASPVIKTFWHSRILSGCLLQVPKWSWHRHRLSLSLLQVPSWSGRPSETAADCLGLSNRCSDELGAVADCLGVSWHGFRVPTKRQATSSRGVRGGLLSLDSMSNNARSTDNRRSLLNPVIVVRRLFADTTIVARPWSLLLNRTQDLWQHLVTETNRYAEQERARNPPPPFALRWVPVDIPAMKAFI</sequence>
<dbReference type="Proteomes" id="UP000828390">
    <property type="component" value="Unassembled WGS sequence"/>
</dbReference>
<organism evidence="2 3">
    <name type="scientific">Dreissena polymorpha</name>
    <name type="common">Zebra mussel</name>
    <name type="synonym">Mytilus polymorpha</name>
    <dbReference type="NCBI Taxonomy" id="45954"/>
    <lineage>
        <taxon>Eukaryota</taxon>
        <taxon>Metazoa</taxon>
        <taxon>Spiralia</taxon>
        <taxon>Lophotrochozoa</taxon>
        <taxon>Mollusca</taxon>
        <taxon>Bivalvia</taxon>
        <taxon>Autobranchia</taxon>
        <taxon>Heteroconchia</taxon>
        <taxon>Euheterodonta</taxon>
        <taxon>Imparidentia</taxon>
        <taxon>Neoheterodontei</taxon>
        <taxon>Myida</taxon>
        <taxon>Dreissenoidea</taxon>
        <taxon>Dreissenidae</taxon>
        <taxon>Dreissena</taxon>
    </lineage>
</organism>
<evidence type="ECO:0000313" key="2">
    <source>
        <dbReference type="EMBL" id="KAH3734984.1"/>
    </source>
</evidence>
<protein>
    <submittedName>
        <fullName evidence="2">Uncharacterized protein</fullName>
    </submittedName>
</protein>
<proteinExistence type="predicted"/>
<comment type="caution">
    <text evidence="2">The sequence shown here is derived from an EMBL/GenBank/DDBJ whole genome shotgun (WGS) entry which is preliminary data.</text>
</comment>
<evidence type="ECO:0000313" key="3">
    <source>
        <dbReference type="Proteomes" id="UP000828390"/>
    </source>
</evidence>
<dbReference type="AlphaFoldDB" id="A0A9D4CYN2"/>
<keyword evidence="3" id="KW-1185">Reference proteome</keyword>
<dbReference type="EMBL" id="JAIWYP010000011">
    <property type="protein sequence ID" value="KAH3734984.1"/>
    <property type="molecule type" value="Genomic_DNA"/>
</dbReference>
<evidence type="ECO:0000256" key="1">
    <source>
        <dbReference type="SAM" id="MobiDB-lite"/>
    </source>
</evidence>
<accession>A0A9D4CYN2</accession>
<name>A0A9D4CYN2_DREPO</name>
<gene>
    <name evidence="2" type="ORF">DPMN_041444</name>
</gene>
<reference evidence="2" key="1">
    <citation type="journal article" date="2019" name="bioRxiv">
        <title>The Genome of the Zebra Mussel, Dreissena polymorpha: A Resource for Invasive Species Research.</title>
        <authorList>
            <person name="McCartney M.A."/>
            <person name="Auch B."/>
            <person name="Kono T."/>
            <person name="Mallez S."/>
            <person name="Zhang Y."/>
            <person name="Obille A."/>
            <person name="Becker A."/>
            <person name="Abrahante J.E."/>
            <person name="Garbe J."/>
            <person name="Badalamenti J.P."/>
            <person name="Herman A."/>
            <person name="Mangelson H."/>
            <person name="Liachko I."/>
            <person name="Sullivan S."/>
            <person name="Sone E.D."/>
            <person name="Koren S."/>
            <person name="Silverstein K.A.T."/>
            <person name="Beckman K.B."/>
            <person name="Gohl D.M."/>
        </authorList>
    </citation>
    <scope>NUCLEOTIDE SEQUENCE</scope>
    <source>
        <strain evidence="2">Duluth1</strain>
        <tissue evidence="2">Whole animal</tissue>
    </source>
</reference>
<feature type="region of interest" description="Disordered" evidence="1">
    <location>
        <begin position="1"/>
        <end position="25"/>
    </location>
</feature>
<reference evidence="2" key="2">
    <citation type="submission" date="2020-11" db="EMBL/GenBank/DDBJ databases">
        <authorList>
            <person name="McCartney M.A."/>
            <person name="Auch B."/>
            <person name="Kono T."/>
            <person name="Mallez S."/>
            <person name="Becker A."/>
            <person name="Gohl D.M."/>
            <person name="Silverstein K.A.T."/>
            <person name="Koren S."/>
            <person name="Bechman K.B."/>
            <person name="Herman A."/>
            <person name="Abrahante J.E."/>
            <person name="Garbe J."/>
        </authorList>
    </citation>
    <scope>NUCLEOTIDE SEQUENCE</scope>
    <source>
        <strain evidence="2">Duluth1</strain>
        <tissue evidence="2">Whole animal</tissue>
    </source>
</reference>